<dbReference type="Proteomes" id="UP001152447">
    <property type="component" value="Unassembled WGS sequence"/>
</dbReference>
<gene>
    <name evidence="3" type="ORF">PSEHALCIP103_01715</name>
</gene>
<dbReference type="PANTHER" id="PTHR43569">
    <property type="entry name" value="AMIDOHYDROLASE"/>
    <property type="match status" value="1"/>
</dbReference>
<name>A0A9W4QXW8_PSEHA</name>
<dbReference type="PANTHER" id="PTHR43569:SF2">
    <property type="entry name" value="AMIDOHYDROLASE-RELATED DOMAIN-CONTAINING PROTEIN"/>
    <property type="match status" value="1"/>
</dbReference>
<evidence type="ECO:0000313" key="4">
    <source>
        <dbReference type="Proteomes" id="UP001152447"/>
    </source>
</evidence>
<comment type="caution">
    <text evidence="3">The sequence shown here is derived from an EMBL/GenBank/DDBJ whole genome shotgun (WGS) entry which is preliminary data.</text>
</comment>
<protein>
    <recommendedName>
        <fullName evidence="2">Amidohydrolase-related domain-containing protein</fullName>
    </recommendedName>
</protein>
<comment type="similarity">
    <text evidence="1">Belongs to the metallo-dependent hydrolases superfamily.</text>
</comment>
<dbReference type="InterPro" id="IPR006680">
    <property type="entry name" value="Amidohydro-rel"/>
</dbReference>
<dbReference type="EMBL" id="CAMAPB010000021">
    <property type="protein sequence ID" value="CAH9057733.1"/>
    <property type="molecule type" value="Genomic_DNA"/>
</dbReference>
<evidence type="ECO:0000259" key="2">
    <source>
        <dbReference type="Pfam" id="PF04909"/>
    </source>
</evidence>
<dbReference type="InterPro" id="IPR032466">
    <property type="entry name" value="Metal_Hydrolase"/>
</dbReference>
<dbReference type="AlphaFoldDB" id="A0A9W4QXW8"/>
<keyword evidence="4" id="KW-1185">Reference proteome</keyword>
<dbReference type="Pfam" id="PF04909">
    <property type="entry name" value="Amidohydro_2"/>
    <property type="match status" value="1"/>
</dbReference>
<evidence type="ECO:0000313" key="3">
    <source>
        <dbReference type="EMBL" id="CAH9057733.1"/>
    </source>
</evidence>
<proteinExistence type="inferred from homology"/>
<dbReference type="RefSeq" id="WP_064664036.1">
    <property type="nucleotide sequence ID" value="NZ_CAMAPB010000021.1"/>
</dbReference>
<dbReference type="Gene3D" id="3.20.20.140">
    <property type="entry name" value="Metal-dependent hydrolases"/>
    <property type="match status" value="1"/>
</dbReference>
<reference evidence="3" key="1">
    <citation type="submission" date="2022-07" db="EMBL/GenBank/DDBJ databases">
        <authorList>
            <person name="Criscuolo A."/>
        </authorList>
    </citation>
    <scope>NUCLEOTIDE SEQUENCE</scope>
    <source>
        <strain evidence="3">CIP103197</strain>
    </source>
</reference>
<accession>A0A9W4QXW8</accession>
<feature type="domain" description="Amidohydrolase-related" evidence="2">
    <location>
        <begin position="6"/>
        <end position="279"/>
    </location>
</feature>
<evidence type="ECO:0000256" key="1">
    <source>
        <dbReference type="ARBA" id="ARBA00038310"/>
    </source>
</evidence>
<dbReference type="SUPFAM" id="SSF51556">
    <property type="entry name" value="Metallo-dependent hydrolases"/>
    <property type="match status" value="1"/>
</dbReference>
<sequence>MSTKIIDPHVHFFNLLEGQYTWLQGANPPAWPNLDKIKQPISVAKLIKSTDFELVGLVHIEAGFDNEQPINELNWLAKHIKRLPYKAISFATINQPNNAFKLALKHLKHSSLVGIRDITEGHDATRLLNPHCLDNLRHLCHLKLHFEAQFEIENLNITEQLISYANQVSDLQIIINHAGLAHNLANWQRAIELLAQQPNVAMKFSGFELLMLNSEQQRQCLTHILKHFGMQRVMFASNFPVCQININYNELWHHYRSLCSDDLTWQHLSYKNAARLYQL</sequence>
<dbReference type="InterPro" id="IPR052350">
    <property type="entry name" value="Metallo-dep_Lactonases"/>
</dbReference>
<dbReference type="GO" id="GO:0016787">
    <property type="term" value="F:hydrolase activity"/>
    <property type="evidence" value="ECO:0007669"/>
    <property type="project" value="InterPro"/>
</dbReference>
<organism evidence="3 4">
    <name type="scientific">Pseudoalteromonas haloplanktis</name>
    <name type="common">Alteromonas haloplanktis</name>
    <dbReference type="NCBI Taxonomy" id="228"/>
    <lineage>
        <taxon>Bacteria</taxon>
        <taxon>Pseudomonadati</taxon>
        <taxon>Pseudomonadota</taxon>
        <taxon>Gammaproteobacteria</taxon>
        <taxon>Alteromonadales</taxon>
        <taxon>Pseudoalteromonadaceae</taxon>
        <taxon>Pseudoalteromonas</taxon>
    </lineage>
</organism>